<proteinExistence type="predicted"/>
<dbReference type="SUPFAM" id="SSF48613">
    <property type="entry name" value="Heme oxygenase-like"/>
    <property type="match status" value="1"/>
</dbReference>
<dbReference type="AlphaFoldDB" id="A0A1V8ZXJ2"/>
<keyword evidence="2" id="KW-1185">Reference proteome</keyword>
<sequence>MPDPSPAPVAALPLARGPLSAAVITALRERPGPRARLPTDIGRPKPYGDDLQLALQVCYELHYRGFVDVDAAWEWHPELLRLRHALEQRFLAALRADVPGHGVAADVADVTEALDELLVEPVNGDGLTHWLRDRGSWPQVREYLAMRSIYHLKEADPHAWVIPRLRGQAKAALVAVEFDEFGGGRGERMHSQLYADLLAAAGLRTGYLGYVEHVPPEAFATVNLMSLFGLHRGLRAALVGHFAAAEISTAPSAHRMVLALDRLGAPEACRFFFTEHVEADAVHEQVMRREVIGDLLAREPELAADVVFGIQATELLEGHLAAHTLRHWREGSSALRLPVTA</sequence>
<protein>
    <recommendedName>
        <fullName evidence="3">Iron-containing redox enzyme family protein</fullName>
    </recommendedName>
</protein>
<evidence type="ECO:0000313" key="2">
    <source>
        <dbReference type="Proteomes" id="UP000192591"/>
    </source>
</evidence>
<accession>A0A1V8ZXJ2</accession>
<gene>
    <name evidence="1" type="ORF">B1813_20890</name>
</gene>
<dbReference type="SMART" id="SM01236">
    <property type="entry name" value="Haem_oxygenase_2"/>
    <property type="match status" value="1"/>
</dbReference>
<dbReference type="Proteomes" id="UP000192591">
    <property type="component" value="Unassembled WGS sequence"/>
</dbReference>
<dbReference type="InterPro" id="IPR016084">
    <property type="entry name" value="Haem_Oase-like_multi-hlx"/>
</dbReference>
<evidence type="ECO:0008006" key="3">
    <source>
        <dbReference type="Google" id="ProtNLM"/>
    </source>
</evidence>
<dbReference type="Gene3D" id="1.20.910.10">
    <property type="entry name" value="Heme oxygenase-like"/>
    <property type="match status" value="1"/>
</dbReference>
<reference evidence="1 2" key="1">
    <citation type="submission" date="2017-02" db="EMBL/GenBank/DDBJ databases">
        <title>Draft genome of Saccharomonospora sp. 154.</title>
        <authorList>
            <person name="Alonso-Carmona G.S."/>
            <person name="De La Haba R."/>
            <person name="Vera-Gargallo B."/>
            <person name="Sandoval-Trujillo A.H."/>
            <person name="Ramirez-Duran N."/>
            <person name="Ventosa A."/>
        </authorList>
    </citation>
    <scope>NUCLEOTIDE SEQUENCE [LARGE SCALE GENOMIC DNA]</scope>
    <source>
        <strain evidence="1 2">LRS4.154</strain>
    </source>
</reference>
<name>A0A1V8ZXJ2_SACPI</name>
<organism evidence="1 2">
    <name type="scientific">Saccharomonospora piscinae</name>
    <dbReference type="NCBI Taxonomy" id="687388"/>
    <lineage>
        <taxon>Bacteria</taxon>
        <taxon>Bacillati</taxon>
        <taxon>Actinomycetota</taxon>
        <taxon>Actinomycetes</taxon>
        <taxon>Pseudonocardiales</taxon>
        <taxon>Pseudonocardiaceae</taxon>
        <taxon>Saccharomonospora</taxon>
    </lineage>
</organism>
<evidence type="ECO:0000313" key="1">
    <source>
        <dbReference type="EMBL" id="OQO89404.1"/>
    </source>
</evidence>
<dbReference type="Pfam" id="PF14518">
    <property type="entry name" value="Haem_oxygenas_2"/>
    <property type="match status" value="1"/>
</dbReference>
<dbReference type="STRING" id="1962155.B1813_20890"/>
<comment type="caution">
    <text evidence="1">The sequence shown here is derived from an EMBL/GenBank/DDBJ whole genome shotgun (WGS) entry which is preliminary data.</text>
</comment>
<dbReference type="EMBL" id="MWIH01000009">
    <property type="protein sequence ID" value="OQO89404.1"/>
    <property type="molecule type" value="Genomic_DNA"/>
</dbReference>